<evidence type="ECO:0000313" key="3">
    <source>
        <dbReference type="EMBL" id="SPP29788.1"/>
    </source>
</evidence>
<evidence type="ECO:0000313" key="5">
    <source>
        <dbReference type="Proteomes" id="UP000270190"/>
    </source>
</evidence>
<accession>A0A1D2JYV6</accession>
<reference evidence="5" key="3">
    <citation type="submission" date="2018-04" db="EMBL/GenBank/DDBJ databases">
        <authorList>
            <person name="Illikoud N."/>
        </authorList>
    </citation>
    <scope>NUCLEOTIDE SEQUENCE [LARGE SCALE GENOMIC DNA]</scope>
</reference>
<dbReference type="SUPFAM" id="SSF158560">
    <property type="entry name" value="BH3980-like"/>
    <property type="match status" value="1"/>
</dbReference>
<keyword evidence="4" id="KW-1185">Reference proteome</keyword>
<evidence type="ECO:0000313" key="4">
    <source>
        <dbReference type="Proteomes" id="UP000243591"/>
    </source>
</evidence>
<dbReference type="OrthoDB" id="2360056at2"/>
<evidence type="ECO:0000256" key="1">
    <source>
        <dbReference type="SAM" id="Phobius"/>
    </source>
</evidence>
<name>A0A1D2JYV6_BROTH</name>
<sequence>MEQTYRFNQEGLTKKNLQYIVDVERHLRTAAVLPEDQIVTLIDTMVTDVKEAQKKSITARSLFGKAPQQYADEQNEVITKPKPKEPSWLLRGIDGGLLVMGIMLLAVAGTAFFGKSSSNVTTIPISLILMSFFIGGAGMAGMQYYTLRIKEQGRKGLMKYVLYAVIFVIVWMLLAFVFTAILPVKWNIILEPTIAIVLGVVVLLLKWYLKRKFNITPITRY</sequence>
<dbReference type="RefSeq" id="WP_029091346.1">
    <property type="nucleotide sequence ID" value="NZ_CBCPHX010000004.1"/>
</dbReference>
<dbReference type="Proteomes" id="UP000270190">
    <property type="component" value="Unassembled WGS sequence"/>
</dbReference>
<feature type="transmembrane region" description="Helical" evidence="1">
    <location>
        <begin position="88"/>
        <end position="114"/>
    </location>
</feature>
<keyword evidence="1" id="KW-0812">Transmembrane</keyword>
<dbReference type="GeneID" id="66537410"/>
<protein>
    <submittedName>
        <fullName evidence="2">DUF1129 domain-containing protein</fullName>
    </submittedName>
</protein>
<feature type="transmembrane region" description="Helical" evidence="1">
    <location>
        <begin position="160"/>
        <end position="182"/>
    </location>
</feature>
<proteinExistence type="predicted"/>
<dbReference type="InterPro" id="IPR009214">
    <property type="entry name" value="DUF1129"/>
</dbReference>
<dbReference type="PIRSF" id="PIRSF033111">
    <property type="entry name" value="UCP033111"/>
    <property type="match status" value="1"/>
</dbReference>
<dbReference type="STRING" id="2756.BFR44_05985"/>
<dbReference type="EMBL" id="OUNC01000056">
    <property type="protein sequence ID" value="SPP29788.1"/>
    <property type="molecule type" value="Genomic_DNA"/>
</dbReference>
<organism evidence="2 4">
    <name type="scientific">Brochothrix thermosphacta</name>
    <name type="common">Microbacterium thermosphactum</name>
    <dbReference type="NCBI Taxonomy" id="2756"/>
    <lineage>
        <taxon>Bacteria</taxon>
        <taxon>Bacillati</taxon>
        <taxon>Bacillota</taxon>
        <taxon>Bacilli</taxon>
        <taxon>Bacillales</taxon>
        <taxon>Listeriaceae</taxon>
        <taxon>Brochothrix</taxon>
    </lineage>
</organism>
<reference evidence="2 4" key="1">
    <citation type="submission" date="2017-09" db="EMBL/GenBank/DDBJ databases">
        <title>Complete Genome Sequences of Two Strains of the Meat Spoilage Bacterium Brochothrix thermosphacta Isolated from Ground Chicken.</title>
        <authorList>
            <person name="Paoli G.C."/>
            <person name="Wijey C."/>
            <person name="Chen C.-Y."/>
            <person name="Nguyen L."/>
            <person name="Yan X."/>
            <person name="Irwin P.L."/>
        </authorList>
    </citation>
    <scope>NUCLEOTIDE SEQUENCE [LARGE SCALE GENOMIC DNA]</scope>
    <source>
        <strain evidence="2 4">BI</strain>
    </source>
</reference>
<dbReference type="EMBL" id="CP023483">
    <property type="protein sequence ID" value="ATF25956.1"/>
    <property type="molecule type" value="Genomic_DNA"/>
</dbReference>
<dbReference type="Pfam" id="PF06570">
    <property type="entry name" value="DUF1129"/>
    <property type="match status" value="1"/>
</dbReference>
<evidence type="ECO:0000313" key="2">
    <source>
        <dbReference type="EMBL" id="ATF25956.1"/>
    </source>
</evidence>
<keyword evidence="1" id="KW-1133">Transmembrane helix</keyword>
<gene>
    <name evidence="3" type="ORF">BTBSAS_60091</name>
    <name evidence="2" type="ORF">CNY62_05815</name>
</gene>
<keyword evidence="1" id="KW-0472">Membrane</keyword>
<reference evidence="3" key="2">
    <citation type="submission" date="2018-04" db="EMBL/GenBank/DDBJ databases">
        <authorList>
            <person name="Go L.Y."/>
            <person name="Mitchell J.A."/>
        </authorList>
    </citation>
    <scope>NUCLEOTIDE SEQUENCE</scope>
    <source>
        <strain evidence="3">BSAS1 3</strain>
    </source>
</reference>
<dbReference type="KEGG" id="bths:CNY62_05815"/>
<feature type="transmembrane region" description="Helical" evidence="1">
    <location>
        <begin position="188"/>
        <end position="209"/>
    </location>
</feature>
<dbReference type="AlphaFoldDB" id="A0A1D2JYV6"/>
<feature type="transmembrane region" description="Helical" evidence="1">
    <location>
        <begin position="120"/>
        <end position="140"/>
    </location>
</feature>
<dbReference type="Proteomes" id="UP000243591">
    <property type="component" value="Chromosome"/>
</dbReference>